<evidence type="ECO:0000259" key="5">
    <source>
        <dbReference type="Pfam" id="PF17820"/>
    </source>
</evidence>
<dbReference type="InParanoid" id="A0A4V1M3R1"/>
<dbReference type="GO" id="GO:0070682">
    <property type="term" value="P:proteasome regulatory particle assembly"/>
    <property type="evidence" value="ECO:0007669"/>
    <property type="project" value="InterPro"/>
</dbReference>
<accession>A0A4V1M3R1</accession>
<dbReference type="InterPro" id="IPR041489">
    <property type="entry name" value="PDZ_6"/>
</dbReference>
<dbReference type="FunFam" id="2.30.42.10:FF:000107">
    <property type="entry name" value="26S proteasome non-ATPase regulatory subunit 9"/>
    <property type="match status" value="1"/>
</dbReference>
<evidence type="ECO:0000256" key="1">
    <source>
        <dbReference type="ARBA" id="ARBA00005256"/>
    </source>
</evidence>
<keyword evidence="8" id="KW-1185">Reference proteome</keyword>
<evidence type="ECO:0000313" key="7">
    <source>
        <dbReference type="EMBL" id="RXK37747.1"/>
    </source>
</evidence>
<evidence type="ECO:0000313" key="8">
    <source>
        <dbReference type="Proteomes" id="UP000289152"/>
    </source>
</evidence>
<proteinExistence type="inferred from homology"/>
<dbReference type="Gene3D" id="2.30.42.10">
    <property type="match status" value="1"/>
</dbReference>
<dbReference type="AlphaFoldDB" id="A0A4V1M3R1"/>
<dbReference type="FunCoup" id="A0A4V1M3R1">
    <property type="interactions" value="639"/>
</dbReference>
<dbReference type="OrthoDB" id="72325at2759"/>
<keyword evidence="2" id="KW-0143">Chaperone</keyword>
<dbReference type="Gene3D" id="6.10.140.1710">
    <property type="match status" value="1"/>
</dbReference>
<dbReference type="InterPro" id="IPR040815">
    <property type="entry name" value="Nas2_N"/>
</dbReference>
<dbReference type="Proteomes" id="UP000289152">
    <property type="component" value="Unassembled WGS sequence"/>
</dbReference>
<dbReference type="GO" id="GO:0005634">
    <property type="term" value="C:nucleus"/>
    <property type="evidence" value="ECO:0007669"/>
    <property type="project" value="TreeGrafter"/>
</dbReference>
<dbReference type="PANTHER" id="PTHR12651">
    <property type="entry name" value="26S PROTEASOME NON-ATPASE REGULATORY SUBUNIT 9"/>
    <property type="match status" value="1"/>
</dbReference>
<feature type="region of interest" description="Disordered" evidence="4">
    <location>
        <begin position="107"/>
        <end position="162"/>
    </location>
</feature>
<dbReference type="InterPro" id="IPR036034">
    <property type="entry name" value="PDZ_sf"/>
</dbReference>
<dbReference type="STRING" id="5217.A0A4V1M3R1"/>
<dbReference type="Pfam" id="PF18265">
    <property type="entry name" value="Nas2_N"/>
    <property type="match status" value="1"/>
</dbReference>
<dbReference type="VEuPathDB" id="FungiDB:TREMEDRAFT_33072"/>
<organism evidence="7 8">
    <name type="scientific">Tremella mesenterica</name>
    <name type="common">Jelly fungus</name>
    <dbReference type="NCBI Taxonomy" id="5217"/>
    <lineage>
        <taxon>Eukaryota</taxon>
        <taxon>Fungi</taxon>
        <taxon>Dikarya</taxon>
        <taxon>Basidiomycota</taxon>
        <taxon>Agaricomycotina</taxon>
        <taxon>Tremellomycetes</taxon>
        <taxon>Tremellales</taxon>
        <taxon>Tremellaceae</taxon>
        <taxon>Tremella</taxon>
    </lineage>
</organism>
<evidence type="ECO:0000259" key="6">
    <source>
        <dbReference type="Pfam" id="PF18265"/>
    </source>
</evidence>
<gene>
    <name evidence="7" type="ORF">M231_04996</name>
</gene>
<dbReference type="Pfam" id="PF17820">
    <property type="entry name" value="PDZ_6"/>
    <property type="match status" value="1"/>
</dbReference>
<evidence type="ECO:0000256" key="2">
    <source>
        <dbReference type="ARBA" id="ARBA00023186"/>
    </source>
</evidence>
<protein>
    <recommendedName>
        <fullName evidence="3">Probable 26S proteasome regulatory subunit p27</fullName>
    </recommendedName>
</protein>
<sequence length="259" mass="28146">MAFPIEHNNITLPLPDPEAYQDDPREYARELMRRKDEIDSEMDRLRDLLTSQGITSGTSLFDPEGFPRNDIDVYSIRHARASLIRLRTDLNQINNLLAPALDAAFSSPTNLPDQDEPHTFVNGSSGNTNSHDSPNRIRNTENGNRVNGDGGKTRNGMINGHDPSLIYPWPDKGLARVDSVASESPAQNADLRAGDIIFSFGGITSTTGSLNSIGALVAGSQGTPLIVLVQRGEEKVQLNLTPRSGWGGRGLLGCHILPL</sequence>
<name>A0A4V1M3R1_TREME</name>
<dbReference type="SUPFAM" id="SSF50156">
    <property type="entry name" value="PDZ domain-like"/>
    <property type="match status" value="1"/>
</dbReference>
<comment type="caution">
    <text evidence="7">The sequence shown here is derived from an EMBL/GenBank/DDBJ whole genome shotgun (WGS) entry which is preliminary data.</text>
</comment>
<evidence type="ECO:0000256" key="4">
    <source>
        <dbReference type="SAM" id="MobiDB-lite"/>
    </source>
</evidence>
<feature type="domain" description="PDZ" evidence="5">
    <location>
        <begin position="177"/>
        <end position="231"/>
    </location>
</feature>
<comment type="similarity">
    <text evidence="1">Belongs to the proteasome subunit p27 family.</text>
</comment>
<dbReference type="GO" id="GO:0005737">
    <property type="term" value="C:cytoplasm"/>
    <property type="evidence" value="ECO:0007669"/>
    <property type="project" value="TreeGrafter"/>
</dbReference>
<dbReference type="InterPro" id="IPR035269">
    <property type="entry name" value="PSMD9"/>
</dbReference>
<feature type="domain" description="Nas2 N-terminal" evidence="6">
    <location>
        <begin position="29"/>
        <end position="106"/>
    </location>
</feature>
<feature type="compositionally biased region" description="Polar residues" evidence="4">
    <location>
        <begin position="121"/>
        <end position="132"/>
    </location>
</feature>
<dbReference type="EMBL" id="SDIL01000061">
    <property type="protein sequence ID" value="RXK37747.1"/>
    <property type="molecule type" value="Genomic_DNA"/>
</dbReference>
<reference evidence="7 8" key="1">
    <citation type="submission" date="2016-06" db="EMBL/GenBank/DDBJ databases">
        <title>Evolution of pathogenesis and genome organization in the Tremellales.</title>
        <authorList>
            <person name="Cuomo C."/>
            <person name="Litvintseva A."/>
            <person name="Heitman J."/>
            <person name="Chen Y."/>
            <person name="Sun S."/>
            <person name="Springer D."/>
            <person name="Dromer F."/>
            <person name="Young S."/>
            <person name="Zeng Q."/>
            <person name="Chapman S."/>
            <person name="Gujja S."/>
            <person name="Saif S."/>
            <person name="Birren B."/>
        </authorList>
    </citation>
    <scope>NUCLEOTIDE SEQUENCE [LARGE SCALE GENOMIC DNA]</scope>
    <source>
        <strain evidence="7 8">ATCC 28783</strain>
    </source>
</reference>
<evidence type="ECO:0000256" key="3">
    <source>
        <dbReference type="ARBA" id="ARBA00068021"/>
    </source>
</evidence>
<dbReference type="PANTHER" id="PTHR12651:SF1">
    <property type="entry name" value="26S PROTEASOME NON-ATPASE REGULATORY SUBUNIT 9"/>
    <property type="match status" value="1"/>
</dbReference>